<dbReference type="KEGG" id="foc:113207801"/>
<dbReference type="PRINTS" id="PR00081">
    <property type="entry name" value="GDHRDH"/>
</dbReference>
<dbReference type="SUPFAM" id="SSF51735">
    <property type="entry name" value="NAD(P)-binding Rossmann-fold domains"/>
    <property type="match status" value="1"/>
</dbReference>
<dbReference type="PRINTS" id="PR00080">
    <property type="entry name" value="SDRFAMILY"/>
</dbReference>
<dbReference type="GO" id="GO:0016491">
    <property type="term" value="F:oxidoreductase activity"/>
    <property type="evidence" value="ECO:0007669"/>
    <property type="project" value="UniProtKB-KW"/>
</dbReference>
<dbReference type="PANTHER" id="PTHR43157">
    <property type="entry name" value="PHOSPHATIDYLINOSITOL-GLYCAN BIOSYNTHESIS CLASS F PROTEIN-RELATED"/>
    <property type="match status" value="1"/>
</dbReference>
<evidence type="ECO:0000313" key="4">
    <source>
        <dbReference type="RefSeq" id="XP_026280284.1"/>
    </source>
</evidence>
<dbReference type="Pfam" id="PF00106">
    <property type="entry name" value="adh_short"/>
    <property type="match status" value="1"/>
</dbReference>
<accession>A0A6J1SGD2</accession>
<keyword evidence="1" id="KW-0560">Oxidoreductase</keyword>
<evidence type="ECO:0000313" key="3">
    <source>
        <dbReference type="Proteomes" id="UP000504606"/>
    </source>
</evidence>
<name>A0A6J1SGD2_FRAOC</name>
<evidence type="ECO:0000256" key="1">
    <source>
        <dbReference type="ARBA" id="ARBA00023002"/>
    </source>
</evidence>
<organism evidence="3 4">
    <name type="scientific">Frankliniella occidentalis</name>
    <name type="common">Western flower thrips</name>
    <name type="synonym">Euthrips occidentalis</name>
    <dbReference type="NCBI Taxonomy" id="133901"/>
    <lineage>
        <taxon>Eukaryota</taxon>
        <taxon>Metazoa</taxon>
        <taxon>Ecdysozoa</taxon>
        <taxon>Arthropoda</taxon>
        <taxon>Hexapoda</taxon>
        <taxon>Insecta</taxon>
        <taxon>Pterygota</taxon>
        <taxon>Neoptera</taxon>
        <taxon>Paraneoptera</taxon>
        <taxon>Thysanoptera</taxon>
        <taxon>Terebrantia</taxon>
        <taxon>Thripoidea</taxon>
        <taxon>Thripidae</taxon>
        <taxon>Frankliniella</taxon>
    </lineage>
</organism>
<reference evidence="4" key="1">
    <citation type="submission" date="2025-08" db="UniProtKB">
        <authorList>
            <consortium name="RefSeq"/>
        </authorList>
    </citation>
    <scope>IDENTIFICATION</scope>
    <source>
        <tissue evidence="4">Whole organism</tissue>
    </source>
</reference>
<protein>
    <submittedName>
        <fullName evidence="4">Retinol dehydrogenase 12</fullName>
    </submittedName>
</protein>
<keyword evidence="3" id="KW-1185">Reference proteome</keyword>
<dbReference type="PANTHER" id="PTHR43157:SF31">
    <property type="entry name" value="PHOSPHATIDYLINOSITOL-GLYCAN BIOSYNTHESIS CLASS F PROTEIN"/>
    <property type="match status" value="1"/>
</dbReference>
<dbReference type="AlphaFoldDB" id="A0A6J1SGD2"/>
<dbReference type="InterPro" id="IPR036291">
    <property type="entry name" value="NAD(P)-bd_dom_sf"/>
</dbReference>
<comment type="similarity">
    <text evidence="2">Belongs to the short-chain dehydrogenases/reductases (SDR) family.</text>
</comment>
<sequence>MNRIPLWTKVVCGLGVYAGTSVLVKEKLGGPDFDAAVDIGGKVAIVTGANSGIGFEVAKELASRGAKVYLACRDKDRCAAAREDIYLATDNKNIFCRYCDLSSLESVKRFVRRIRKDEDKVDLLVNNAGVMWGAREVTTDGFETQLGVNHLGHFFLTNLLVDSLKKGAPSRVVNVASTAHFKGKINVQDLNSANDYSESGAYNQSKLANVLFTRELAKRLQGTGVTVNAVHPGIVDTNIVRNTGFFTSMLMFILKPIAYPFIKNSKQGAQNVLHVALHPDLEQTTGKYFNLREISEPSNEALNEKLGLWLWLTSEKWTKLQETCKELNIQPLTHPWESVNNISIPDSKLKSNSLHVNTVSQVTSSNLTTNTLAS</sequence>
<gene>
    <name evidence="4" type="primary">LOC113207801</name>
</gene>
<dbReference type="Proteomes" id="UP000504606">
    <property type="component" value="Unplaced"/>
</dbReference>
<dbReference type="RefSeq" id="XP_026280284.1">
    <property type="nucleotide sequence ID" value="XM_026424499.2"/>
</dbReference>
<proteinExistence type="inferred from homology"/>
<dbReference type="GeneID" id="113207801"/>
<dbReference type="InterPro" id="IPR002347">
    <property type="entry name" value="SDR_fam"/>
</dbReference>
<dbReference type="Gene3D" id="3.40.50.720">
    <property type="entry name" value="NAD(P)-binding Rossmann-like Domain"/>
    <property type="match status" value="1"/>
</dbReference>
<dbReference type="OrthoDB" id="191139at2759"/>
<evidence type="ECO:0000256" key="2">
    <source>
        <dbReference type="RuleBase" id="RU000363"/>
    </source>
</evidence>